<dbReference type="InterPro" id="IPR011576">
    <property type="entry name" value="Pyridox_Oxase_N"/>
</dbReference>
<dbReference type="InterPro" id="IPR012349">
    <property type="entry name" value="Split_barrel_FMN-bd"/>
</dbReference>
<accession>A0ABV6D3E1</accession>
<gene>
    <name evidence="2" type="ORF">ACFFJ2_01980</name>
</gene>
<dbReference type="Proteomes" id="UP001589755">
    <property type="component" value="Unassembled WGS sequence"/>
</dbReference>
<evidence type="ECO:0000313" key="3">
    <source>
        <dbReference type="Proteomes" id="UP001589755"/>
    </source>
</evidence>
<protein>
    <submittedName>
        <fullName evidence="2">Pyridoxamine 5'-phosphate oxidase family protein</fullName>
    </submittedName>
</protein>
<sequence>MADLPSSAQRATLLMTSARFITLATADTGGRPWASTVNYVLLRTAPLRLVWYSMRRAQHSRNIETGSEVTGSIFRTDLAAEQSPVGLDGLQLAGSARAIPEPEAAGVHAEYYRRNFPDETVRRQWMLPLAEFTDTGPRRFYELTVERLWLLDLARWLEDKVDARLEIENPQALLTPAP</sequence>
<evidence type="ECO:0000259" key="1">
    <source>
        <dbReference type="Pfam" id="PF01243"/>
    </source>
</evidence>
<keyword evidence="3" id="KW-1185">Reference proteome</keyword>
<organism evidence="2 3">
    <name type="scientific">Chelativorans intermedius</name>
    <dbReference type="NCBI Taxonomy" id="515947"/>
    <lineage>
        <taxon>Bacteria</taxon>
        <taxon>Pseudomonadati</taxon>
        <taxon>Pseudomonadota</taxon>
        <taxon>Alphaproteobacteria</taxon>
        <taxon>Hyphomicrobiales</taxon>
        <taxon>Phyllobacteriaceae</taxon>
        <taxon>Chelativorans</taxon>
    </lineage>
</organism>
<dbReference type="RefSeq" id="WP_261519991.1">
    <property type="nucleotide sequence ID" value="NZ_JAODNW010000008.1"/>
</dbReference>
<dbReference type="Gene3D" id="2.30.110.10">
    <property type="entry name" value="Electron Transport, Fmn-binding Protein, Chain A"/>
    <property type="match status" value="1"/>
</dbReference>
<dbReference type="SUPFAM" id="SSF50475">
    <property type="entry name" value="FMN-binding split barrel"/>
    <property type="match status" value="1"/>
</dbReference>
<name>A0ABV6D3E1_9HYPH</name>
<reference evidence="2 3" key="1">
    <citation type="submission" date="2024-09" db="EMBL/GenBank/DDBJ databases">
        <authorList>
            <person name="Sun Q."/>
            <person name="Mori K."/>
        </authorList>
    </citation>
    <scope>NUCLEOTIDE SEQUENCE [LARGE SCALE GENOMIC DNA]</scope>
    <source>
        <strain evidence="2 3">CCM 8543</strain>
    </source>
</reference>
<feature type="domain" description="Pyridoxamine 5'-phosphate oxidase N-terminal" evidence="1">
    <location>
        <begin position="16"/>
        <end position="150"/>
    </location>
</feature>
<dbReference type="EMBL" id="JBHLXD010000002">
    <property type="protein sequence ID" value="MFC0207165.1"/>
    <property type="molecule type" value="Genomic_DNA"/>
</dbReference>
<proteinExistence type="predicted"/>
<comment type="caution">
    <text evidence="2">The sequence shown here is derived from an EMBL/GenBank/DDBJ whole genome shotgun (WGS) entry which is preliminary data.</text>
</comment>
<evidence type="ECO:0000313" key="2">
    <source>
        <dbReference type="EMBL" id="MFC0207165.1"/>
    </source>
</evidence>
<dbReference type="Pfam" id="PF01243">
    <property type="entry name" value="PNPOx_N"/>
    <property type="match status" value="1"/>
</dbReference>